<dbReference type="PROSITE" id="PS00108">
    <property type="entry name" value="PROTEIN_KINASE_ST"/>
    <property type="match status" value="1"/>
</dbReference>
<evidence type="ECO:0000256" key="2">
    <source>
        <dbReference type="SAM" id="MobiDB-lite"/>
    </source>
</evidence>
<dbReference type="SUPFAM" id="SSF56112">
    <property type="entry name" value="Protein kinase-like (PK-like)"/>
    <property type="match status" value="1"/>
</dbReference>
<keyword evidence="4" id="KW-1185">Reference proteome</keyword>
<evidence type="ECO:0000259" key="3">
    <source>
        <dbReference type="PROSITE" id="PS50011"/>
    </source>
</evidence>
<dbReference type="AlphaFoldDB" id="A0A0R3RZJ9"/>
<dbReference type="WBParaSite" id="EEL_0000775901-mRNA-1">
    <property type="protein sequence ID" value="EEL_0000775901-mRNA-1"/>
    <property type="gene ID" value="EEL_0000775901"/>
</dbReference>
<dbReference type="Gene3D" id="1.10.510.10">
    <property type="entry name" value="Transferase(Phosphotransferase) domain 1"/>
    <property type="match status" value="1"/>
</dbReference>
<accession>A0A0R3RZJ9</accession>
<dbReference type="InterPro" id="IPR050235">
    <property type="entry name" value="CK1_Ser-Thr_kinase"/>
</dbReference>
<organism evidence="4 5">
    <name type="scientific">Elaeophora elaphi</name>
    <dbReference type="NCBI Taxonomy" id="1147741"/>
    <lineage>
        <taxon>Eukaryota</taxon>
        <taxon>Metazoa</taxon>
        <taxon>Ecdysozoa</taxon>
        <taxon>Nematoda</taxon>
        <taxon>Chromadorea</taxon>
        <taxon>Rhabditida</taxon>
        <taxon>Spirurina</taxon>
        <taxon>Spiruromorpha</taxon>
        <taxon>Filarioidea</taxon>
        <taxon>Onchocercidae</taxon>
        <taxon>Elaeophora</taxon>
    </lineage>
</organism>
<feature type="region of interest" description="Disordered" evidence="2">
    <location>
        <begin position="332"/>
        <end position="446"/>
    </location>
</feature>
<evidence type="ECO:0000256" key="1">
    <source>
        <dbReference type="ARBA" id="ARBA00012513"/>
    </source>
</evidence>
<dbReference type="EC" id="2.7.11.1" evidence="1"/>
<proteinExistence type="predicted"/>
<feature type="compositionally biased region" description="Basic and acidic residues" evidence="2">
    <location>
        <begin position="343"/>
        <end position="358"/>
    </location>
</feature>
<dbReference type="STRING" id="1147741.A0A0R3RZJ9"/>
<dbReference type="InterPro" id="IPR000719">
    <property type="entry name" value="Prot_kinase_dom"/>
</dbReference>
<dbReference type="InterPro" id="IPR008271">
    <property type="entry name" value="Ser/Thr_kinase_AS"/>
</dbReference>
<feature type="domain" description="Protein kinase" evidence="3">
    <location>
        <begin position="29"/>
        <end position="312"/>
    </location>
</feature>
<evidence type="ECO:0000313" key="4">
    <source>
        <dbReference type="Proteomes" id="UP000050640"/>
    </source>
</evidence>
<name>A0A0R3RZJ9_9BILA</name>
<evidence type="ECO:0000313" key="5">
    <source>
        <dbReference type="WBParaSite" id="EEL_0000775901-mRNA-1"/>
    </source>
</evidence>
<dbReference type="Proteomes" id="UP000050640">
    <property type="component" value="Unplaced"/>
</dbReference>
<sequence length="479" mass="54046">MPPPRKKSHQLADIVTEKTVITDSLKHRFVIGKEFARGGFGRIYSGKQEDSKEYGKAGSLAIKIEPYANGPLFTEIKVFQRILTSQKLEAWMDKKNISHIGLPPYVSSGLFTYNGEKLRFLIMPRYEKSLEAYRIANGGVLDMSLILIVAKQCVDCLSYMQDHDYVHGDLKADNILLASANEYSKCFLVDFGLARLARGNVDKPDKKRAHNGTLLFTSLDAHRGCSPSFRGDLEILGYNILYWFCGTLPWEKCAQRPEAVKFFSTSIDNLKVMAEKEKFSKELDKNIKMLLQDEYGSFLSKLFKLAYETPYVSKVDYGNVQLIFDQVKTLPSSSKSLNSRSTRAKENSKASLTDEKAKARNIPSSTSRKRNGNEENLDVVIKGGSISSNKPPVPKRRKSDRIAQLSEEMNDPSRISSENSLEINSNNDNKEKDKVEDSPSKNLRNVIPGLKNMKNVRRSVKDSLVKKYINVANQTAKKQ</sequence>
<dbReference type="InterPro" id="IPR011009">
    <property type="entry name" value="Kinase-like_dom_sf"/>
</dbReference>
<dbReference type="PROSITE" id="PS50011">
    <property type="entry name" value="PROTEIN_KINASE_DOM"/>
    <property type="match status" value="1"/>
</dbReference>
<feature type="compositionally biased region" description="Low complexity" evidence="2">
    <location>
        <begin position="413"/>
        <end position="427"/>
    </location>
</feature>
<feature type="compositionally biased region" description="Low complexity" evidence="2">
    <location>
        <begin position="332"/>
        <end position="341"/>
    </location>
</feature>
<dbReference type="Pfam" id="PF00069">
    <property type="entry name" value="Pkinase"/>
    <property type="match status" value="1"/>
</dbReference>
<feature type="compositionally biased region" description="Basic and acidic residues" evidence="2">
    <location>
        <begin position="428"/>
        <end position="439"/>
    </location>
</feature>
<dbReference type="GO" id="GO:0004674">
    <property type="term" value="F:protein serine/threonine kinase activity"/>
    <property type="evidence" value="ECO:0007669"/>
    <property type="project" value="UniProtKB-EC"/>
</dbReference>
<protein>
    <recommendedName>
        <fullName evidence="1">non-specific serine/threonine protein kinase</fullName>
        <ecNumber evidence="1">2.7.11.1</ecNumber>
    </recommendedName>
</protein>
<dbReference type="GO" id="GO:0005524">
    <property type="term" value="F:ATP binding"/>
    <property type="evidence" value="ECO:0007669"/>
    <property type="project" value="InterPro"/>
</dbReference>
<reference evidence="5" key="1">
    <citation type="submission" date="2017-02" db="UniProtKB">
        <authorList>
            <consortium name="WormBaseParasite"/>
        </authorList>
    </citation>
    <scope>IDENTIFICATION</scope>
</reference>
<dbReference type="SMART" id="SM00220">
    <property type="entry name" value="S_TKc"/>
    <property type="match status" value="1"/>
</dbReference>
<dbReference type="PANTHER" id="PTHR11909">
    <property type="entry name" value="CASEIN KINASE-RELATED"/>
    <property type="match status" value="1"/>
</dbReference>